<feature type="chain" id="PRO_5045157959" evidence="1">
    <location>
        <begin position="20"/>
        <end position="125"/>
    </location>
</feature>
<feature type="signal peptide" evidence="1">
    <location>
        <begin position="1"/>
        <end position="19"/>
    </location>
</feature>
<keyword evidence="1" id="KW-0732">Signal</keyword>
<organism evidence="2 3">
    <name type="scientific">Orchesella dallaii</name>
    <dbReference type="NCBI Taxonomy" id="48710"/>
    <lineage>
        <taxon>Eukaryota</taxon>
        <taxon>Metazoa</taxon>
        <taxon>Ecdysozoa</taxon>
        <taxon>Arthropoda</taxon>
        <taxon>Hexapoda</taxon>
        <taxon>Collembola</taxon>
        <taxon>Entomobryomorpha</taxon>
        <taxon>Entomobryoidea</taxon>
        <taxon>Orchesellidae</taxon>
        <taxon>Orchesellinae</taxon>
        <taxon>Orchesella</taxon>
    </lineage>
</organism>
<name>A0ABP1PQ77_9HEXA</name>
<sequence>MAKAIILFTLVISISMGNSLPIELATQISNGNYSEVTASSTEMVNFTESALDAEVEEIIDTTPVSAPSIGSESSLPPIETGKDLVPRRIEAGVADTAAFLGIPSFCSQEKFKKIVRPSSKYVCIQ</sequence>
<comment type="caution">
    <text evidence="2">The sequence shown here is derived from an EMBL/GenBank/DDBJ whole genome shotgun (WGS) entry which is preliminary data.</text>
</comment>
<gene>
    <name evidence="2" type="ORF">ODALV1_LOCUS1894</name>
</gene>
<dbReference type="EMBL" id="CAXLJM020000006">
    <property type="protein sequence ID" value="CAL8071805.1"/>
    <property type="molecule type" value="Genomic_DNA"/>
</dbReference>
<evidence type="ECO:0000256" key="1">
    <source>
        <dbReference type="SAM" id="SignalP"/>
    </source>
</evidence>
<evidence type="ECO:0000313" key="2">
    <source>
        <dbReference type="EMBL" id="CAL8071805.1"/>
    </source>
</evidence>
<evidence type="ECO:0000313" key="3">
    <source>
        <dbReference type="Proteomes" id="UP001642540"/>
    </source>
</evidence>
<keyword evidence="3" id="KW-1185">Reference proteome</keyword>
<proteinExistence type="predicted"/>
<reference evidence="2 3" key="1">
    <citation type="submission" date="2024-08" db="EMBL/GenBank/DDBJ databases">
        <authorList>
            <person name="Cucini C."/>
            <person name="Frati F."/>
        </authorList>
    </citation>
    <scope>NUCLEOTIDE SEQUENCE [LARGE SCALE GENOMIC DNA]</scope>
</reference>
<accession>A0ABP1PQ77</accession>
<dbReference type="Proteomes" id="UP001642540">
    <property type="component" value="Unassembled WGS sequence"/>
</dbReference>
<protein>
    <submittedName>
        <fullName evidence="2">Uncharacterized protein</fullName>
    </submittedName>
</protein>